<evidence type="ECO:0000313" key="3">
    <source>
        <dbReference type="Proteomes" id="UP001465976"/>
    </source>
</evidence>
<keyword evidence="3" id="KW-1185">Reference proteome</keyword>
<comment type="caution">
    <text evidence="2">The sequence shown here is derived from an EMBL/GenBank/DDBJ whole genome shotgun (WGS) entry which is preliminary data.</text>
</comment>
<name>A0ABR3EJ89_9AGAR</name>
<organism evidence="2 3">
    <name type="scientific">Marasmius crinis-equi</name>
    <dbReference type="NCBI Taxonomy" id="585013"/>
    <lineage>
        <taxon>Eukaryota</taxon>
        <taxon>Fungi</taxon>
        <taxon>Dikarya</taxon>
        <taxon>Basidiomycota</taxon>
        <taxon>Agaricomycotina</taxon>
        <taxon>Agaricomycetes</taxon>
        <taxon>Agaricomycetidae</taxon>
        <taxon>Agaricales</taxon>
        <taxon>Marasmiineae</taxon>
        <taxon>Marasmiaceae</taxon>
        <taxon>Marasmius</taxon>
    </lineage>
</organism>
<feature type="non-terminal residue" evidence="2">
    <location>
        <position position="107"/>
    </location>
</feature>
<feature type="compositionally biased region" description="Basic and acidic residues" evidence="1">
    <location>
        <begin position="91"/>
        <end position="107"/>
    </location>
</feature>
<dbReference type="Proteomes" id="UP001465976">
    <property type="component" value="Unassembled WGS sequence"/>
</dbReference>
<reference evidence="2 3" key="1">
    <citation type="submission" date="2024-02" db="EMBL/GenBank/DDBJ databases">
        <title>A draft genome for the cacao thread blight pathogen Marasmius crinis-equi.</title>
        <authorList>
            <person name="Cohen S.P."/>
            <person name="Baruah I.K."/>
            <person name="Amoako-Attah I."/>
            <person name="Bukari Y."/>
            <person name="Meinhardt L.W."/>
            <person name="Bailey B.A."/>
        </authorList>
    </citation>
    <scope>NUCLEOTIDE SEQUENCE [LARGE SCALE GENOMIC DNA]</scope>
    <source>
        <strain evidence="2 3">GH-76</strain>
    </source>
</reference>
<accession>A0ABR3EJ89</accession>
<evidence type="ECO:0000256" key="1">
    <source>
        <dbReference type="SAM" id="MobiDB-lite"/>
    </source>
</evidence>
<feature type="region of interest" description="Disordered" evidence="1">
    <location>
        <begin position="71"/>
        <end position="107"/>
    </location>
</feature>
<sequence length="107" mass="11420">MSLERYISDKSIELFGLADRSIVDYVLASGKSLSTTLSPTNTSTPAASSSKTPAALFAALNASGLPDTPDAHAFTNEVFSRAPRKHKHKHSSTDSARRQADKDAKSL</sequence>
<dbReference type="EMBL" id="JBAHYK010004181">
    <property type="protein sequence ID" value="KAL0562948.1"/>
    <property type="molecule type" value="Genomic_DNA"/>
</dbReference>
<evidence type="ECO:0000313" key="2">
    <source>
        <dbReference type="EMBL" id="KAL0562948.1"/>
    </source>
</evidence>
<proteinExistence type="predicted"/>
<gene>
    <name evidence="2" type="ORF">V5O48_019130</name>
</gene>
<protein>
    <submittedName>
        <fullName evidence="2">Uncharacterized protein</fullName>
    </submittedName>
</protein>